<accession>A0ABU1YD99</accession>
<dbReference type="EMBL" id="JAVDWQ010000019">
    <property type="protein sequence ID" value="MDR7212212.1"/>
    <property type="molecule type" value="Genomic_DNA"/>
</dbReference>
<name>A0ABU1YD99_9FLAO</name>
<gene>
    <name evidence="1" type="ORF">J2W48_004169</name>
</gene>
<reference evidence="1 2" key="1">
    <citation type="submission" date="2023-07" db="EMBL/GenBank/DDBJ databases">
        <title>Sorghum-associated microbial communities from plants grown in Nebraska, USA.</title>
        <authorList>
            <person name="Schachtman D."/>
        </authorList>
    </citation>
    <scope>NUCLEOTIDE SEQUENCE [LARGE SCALE GENOMIC DNA]</scope>
    <source>
        <strain evidence="1 2">4129</strain>
    </source>
</reference>
<keyword evidence="2" id="KW-1185">Reference proteome</keyword>
<dbReference type="RefSeq" id="WP_310283678.1">
    <property type="nucleotide sequence ID" value="NZ_JAVDWQ010000019.1"/>
</dbReference>
<dbReference type="Proteomes" id="UP001269081">
    <property type="component" value="Unassembled WGS sequence"/>
</dbReference>
<organism evidence="1 2">
    <name type="scientific">Flavobacterium piscis</name>
    <dbReference type="NCBI Taxonomy" id="1114874"/>
    <lineage>
        <taxon>Bacteria</taxon>
        <taxon>Pseudomonadati</taxon>
        <taxon>Bacteroidota</taxon>
        <taxon>Flavobacteriia</taxon>
        <taxon>Flavobacteriales</taxon>
        <taxon>Flavobacteriaceae</taxon>
        <taxon>Flavobacterium</taxon>
    </lineage>
</organism>
<sequence>MEDITPQENNLASNKTDLAATIAKTTLGIIPYAGPFIGEIIGNIIPNQRIDRIAKFCIELDKEIKDLPIEIIKSLQENEEFIDFLEESFLQASRAFTEERRMYILKIVINGVKAENVEIIQSKHLLKILNELNDIEIIWLRYHHNYYDARDKEFEEKHKNILEKIYAYVKCDDETLIKAAIQDSYLEHLERLELLNTKIKIDKDSNQPRYNKATGQPETSHTRITTLGKLLLKQIGLIEELQSNNSSIF</sequence>
<evidence type="ECO:0000313" key="2">
    <source>
        <dbReference type="Proteomes" id="UP001269081"/>
    </source>
</evidence>
<proteinExistence type="predicted"/>
<evidence type="ECO:0000313" key="1">
    <source>
        <dbReference type="EMBL" id="MDR7212212.1"/>
    </source>
</evidence>
<protein>
    <recommendedName>
        <fullName evidence="3">DUF4393 domain-containing protein</fullName>
    </recommendedName>
</protein>
<evidence type="ECO:0008006" key="3">
    <source>
        <dbReference type="Google" id="ProtNLM"/>
    </source>
</evidence>
<comment type="caution">
    <text evidence="1">The sequence shown here is derived from an EMBL/GenBank/DDBJ whole genome shotgun (WGS) entry which is preliminary data.</text>
</comment>